<dbReference type="Gene3D" id="1.10.510.10">
    <property type="entry name" value="Transferase(Phosphotransferase) domain 1"/>
    <property type="match status" value="1"/>
</dbReference>
<sequence>MLLGKGGFGDVYKGWLKEKLPPSGIKKTVVAVKKLDTFSMQGLNEWKFYNAKLSDFGLSFWGPLIDSHVSTGIAGTIGYIDPEYLATERPVPPLPWDMRMKIVKDTATGLAYLHTVE</sequence>
<dbReference type="InterPro" id="IPR017441">
    <property type="entry name" value="Protein_kinase_ATP_BS"/>
</dbReference>
<keyword evidence="3" id="KW-1185">Reference proteome</keyword>
<dbReference type="PANTHER" id="PTHR45621">
    <property type="entry name" value="OS01G0588500 PROTEIN-RELATED"/>
    <property type="match status" value="1"/>
</dbReference>
<feature type="binding site" evidence="1">
    <location>
        <position position="34"/>
    </location>
    <ligand>
        <name>ATP</name>
        <dbReference type="ChEBI" id="CHEBI:30616"/>
    </ligand>
</feature>
<dbReference type="InterPro" id="IPR011009">
    <property type="entry name" value="Kinase-like_dom_sf"/>
</dbReference>
<dbReference type="InterPro" id="IPR050823">
    <property type="entry name" value="Plant_Ser_Thr_Prot_Kinase"/>
</dbReference>
<gene>
    <name evidence="2" type="ORF">NC653_040247</name>
</gene>
<dbReference type="Proteomes" id="UP001164929">
    <property type="component" value="Chromosome 18"/>
</dbReference>
<dbReference type="SUPFAM" id="SSF56112">
    <property type="entry name" value="Protein kinase-like (PK-like)"/>
    <property type="match status" value="1"/>
</dbReference>
<dbReference type="GO" id="GO:0005524">
    <property type="term" value="F:ATP binding"/>
    <property type="evidence" value="ECO:0007669"/>
    <property type="project" value="UniProtKB-UniRule"/>
</dbReference>
<organism evidence="2 3">
    <name type="scientific">Populus alba x Populus x berolinensis</name>
    <dbReference type="NCBI Taxonomy" id="444605"/>
    <lineage>
        <taxon>Eukaryota</taxon>
        <taxon>Viridiplantae</taxon>
        <taxon>Streptophyta</taxon>
        <taxon>Embryophyta</taxon>
        <taxon>Tracheophyta</taxon>
        <taxon>Spermatophyta</taxon>
        <taxon>Magnoliopsida</taxon>
        <taxon>eudicotyledons</taxon>
        <taxon>Gunneridae</taxon>
        <taxon>Pentapetalae</taxon>
        <taxon>rosids</taxon>
        <taxon>fabids</taxon>
        <taxon>Malpighiales</taxon>
        <taxon>Salicaceae</taxon>
        <taxon>Saliceae</taxon>
        <taxon>Populus</taxon>
    </lineage>
</organism>
<keyword evidence="1" id="KW-0547">Nucleotide-binding</keyword>
<dbReference type="EMBL" id="JAQIZT010000018">
    <property type="protein sequence ID" value="KAJ6958533.1"/>
    <property type="molecule type" value="Genomic_DNA"/>
</dbReference>
<evidence type="ECO:0000256" key="1">
    <source>
        <dbReference type="PROSITE-ProRule" id="PRU10141"/>
    </source>
</evidence>
<dbReference type="AlphaFoldDB" id="A0AAD6LET1"/>
<name>A0AAD6LET1_9ROSI</name>
<evidence type="ECO:0008006" key="4">
    <source>
        <dbReference type="Google" id="ProtNLM"/>
    </source>
</evidence>
<keyword evidence="1" id="KW-0067">ATP-binding</keyword>
<evidence type="ECO:0000313" key="2">
    <source>
        <dbReference type="EMBL" id="KAJ6958533.1"/>
    </source>
</evidence>
<accession>A0AAD6LET1</accession>
<proteinExistence type="predicted"/>
<dbReference type="PROSITE" id="PS00107">
    <property type="entry name" value="PROTEIN_KINASE_ATP"/>
    <property type="match status" value="1"/>
</dbReference>
<evidence type="ECO:0000313" key="3">
    <source>
        <dbReference type="Proteomes" id="UP001164929"/>
    </source>
</evidence>
<dbReference type="Gene3D" id="3.30.200.20">
    <property type="entry name" value="Phosphorylase Kinase, domain 1"/>
    <property type="match status" value="1"/>
</dbReference>
<protein>
    <recommendedName>
        <fullName evidence="4">Protein kinase domain-containing protein</fullName>
    </recommendedName>
</protein>
<reference evidence="2 3" key="1">
    <citation type="journal article" date="2023" name="Mol. Ecol. Resour.">
        <title>Chromosome-level genome assembly of a triploid poplar Populus alba 'Berolinensis'.</title>
        <authorList>
            <person name="Chen S."/>
            <person name="Yu Y."/>
            <person name="Wang X."/>
            <person name="Wang S."/>
            <person name="Zhang T."/>
            <person name="Zhou Y."/>
            <person name="He R."/>
            <person name="Meng N."/>
            <person name="Wang Y."/>
            <person name="Liu W."/>
            <person name="Liu Z."/>
            <person name="Liu J."/>
            <person name="Guo Q."/>
            <person name="Huang H."/>
            <person name="Sederoff R.R."/>
            <person name="Wang G."/>
            <person name="Qu G."/>
            <person name="Chen S."/>
        </authorList>
    </citation>
    <scope>NUCLEOTIDE SEQUENCE [LARGE SCALE GENOMIC DNA]</scope>
    <source>
        <strain evidence="2">SC-2020</strain>
    </source>
</reference>
<comment type="caution">
    <text evidence="2">The sequence shown here is derived from an EMBL/GenBank/DDBJ whole genome shotgun (WGS) entry which is preliminary data.</text>
</comment>